<proteinExistence type="predicted"/>
<evidence type="ECO:0000256" key="1">
    <source>
        <dbReference type="ARBA" id="ARBA00023054"/>
    </source>
</evidence>
<sequence>MITRLENDLLSLHAVLPRSRADGADADETDTGDYSTIKMLAQELAAPVAGEQLLLSDGKTSKDVLSIVSAQRDRLHHRVDELEQELSIQKQNNAYLRSERDKIREDNVQLYGKIKFLQSYQNKNREIPTAYEHLSSGQFPYKWLILMDDRDRDAPSYKTAHNPKPDYKVCL</sequence>
<keyword evidence="1 2" id="KW-0175">Coiled coil</keyword>
<dbReference type="GO" id="GO:0006891">
    <property type="term" value="P:intra-Golgi vesicle-mediated transport"/>
    <property type="evidence" value="ECO:0007669"/>
    <property type="project" value="InterPro"/>
</dbReference>
<feature type="domain" description="CASP C-terminal" evidence="3">
    <location>
        <begin position="2"/>
        <end position="127"/>
    </location>
</feature>
<gene>
    <name evidence="4" type="ORF">GPUH_LOCUS20711</name>
</gene>
<dbReference type="Pfam" id="PF08172">
    <property type="entry name" value="CASP_C"/>
    <property type="match status" value="1"/>
</dbReference>
<dbReference type="AlphaFoldDB" id="A0A3P7NHR4"/>
<dbReference type="EMBL" id="UYRT01090959">
    <property type="protein sequence ID" value="VDN36623.1"/>
    <property type="molecule type" value="Genomic_DNA"/>
</dbReference>
<dbReference type="OrthoDB" id="10257567at2759"/>
<organism evidence="4 5">
    <name type="scientific">Gongylonema pulchrum</name>
    <dbReference type="NCBI Taxonomy" id="637853"/>
    <lineage>
        <taxon>Eukaryota</taxon>
        <taxon>Metazoa</taxon>
        <taxon>Ecdysozoa</taxon>
        <taxon>Nematoda</taxon>
        <taxon>Chromadorea</taxon>
        <taxon>Rhabditida</taxon>
        <taxon>Spirurina</taxon>
        <taxon>Spiruromorpha</taxon>
        <taxon>Spiruroidea</taxon>
        <taxon>Gongylonematidae</taxon>
        <taxon>Gongylonema</taxon>
    </lineage>
</organism>
<feature type="coiled-coil region" evidence="2">
    <location>
        <begin position="65"/>
        <end position="99"/>
    </location>
</feature>
<dbReference type="InterPro" id="IPR012955">
    <property type="entry name" value="CASP_C"/>
</dbReference>
<evidence type="ECO:0000259" key="3">
    <source>
        <dbReference type="Pfam" id="PF08172"/>
    </source>
</evidence>
<protein>
    <recommendedName>
        <fullName evidence="3">CASP C-terminal domain-containing protein</fullName>
    </recommendedName>
</protein>
<evidence type="ECO:0000313" key="4">
    <source>
        <dbReference type="EMBL" id="VDN36623.1"/>
    </source>
</evidence>
<name>A0A3P7NHR4_9BILA</name>
<keyword evidence="5" id="KW-1185">Reference proteome</keyword>
<dbReference type="Proteomes" id="UP000271098">
    <property type="component" value="Unassembled WGS sequence"/>
</dbReference>
<evidence type="ECO:0000256" key="2">
    <source>
        <dbReference type="SAM" id="Coils"/>
    </source>
</evidence>
<evidence type="ECO:0000313" key="5">
    <source>
        <dbReference type="Proteomes" id="UP000271098"/>
    </source>
</evidence>
<dbReference type="PANTHER" id="PTHR14043">
    <property type="entry name" value="CCAAT DISPLACEMENT PROTEIN-RELATED"/>
    <property type="match status" value="1"/>
</dbReference>
<reference evidence="4 5" key="1">
    <citation type="submission" date="2018-11" db="EMBL/GenBank/DDBJ databases">
        <authorList>
            <consortium name="Pathogen Informatics"/>
        </authorList>
    </citation>
    <scope>NUCLEOTIDE SEQUENCE [LARGE SCALE GENOMIC DNA]</scope>
</reference>
<dbReference type="GO" id="GO:0000139">
    <property type="term" value="C:Golgi membrane"/>
    <property type="evidence" value="ECO:0007669"/>
    <property type="project" value="InterPro"/>
</dbReference>
<accession>A0A3P7NHR4</accession>